<reference evidence="2 3" key="1">
    <citation type="submission" date="2019-04" db="EMBL/GenBank/DDBJ databases">
        <title>Genome of a novel bacterium Candidatus Jettenia ecosi reconstructed from metagenome of an anammox bioreactor.</title>
        <authorList>
            <person name="Mardanov A.V."/>
            <person name="Beletsky A.V."/>
            <person name="Ravin N.V."/>
            <person name="Botchkova E.A."/>
            <person name="Litti Y.V."/>
            <person name="Nozhevnikova A.N."/>
        </authorList>
    </citation>
    <scope>NUCLEOTIDE SEQUENCE [LARGE SCALE GENOMIC DNA]</scope>
    <source>
        <strain evidence="2">J2</strain>
    </source>
</reference>
<keyword evidence="1" id="KW-0812">Transmembrane</keyword>
<proteinExistence type="predicted"/>
<evidence type="ECO:0000313" key="2">
    <source>
        <dbReference type="EMBL" id="TLD43302.1"/>
    </source>
</evidence>
<feature type="transmembrane region" description="Helical" evidence="1">
    <location>
        <begin position="81"/>
        <end position="104"/>
    </location>
</feature>
<protein>
    <submittedName>
        <fullName evidence="2">Uncharacterized protein</fullName>
    </submittedName>
</protein>
<organism evidence="2 3">
    <name type="scientific">Candidatus Jettenia ecosi</name>
    <dbReference type="NCBI Taxonomy" id="2494326"/>
    <lineage>
        <taxon>Bacteria</taxon>
        <taxon>Pseudomonadati</taxon>
        <taxon>Planctomycetota</taxon>
        <taxon>Candidatus Brocadiia</taxon>
        <taxon>Candidatus Brocadiales</taxon>
        <taxon>Candidatus Brocadiaceae</taxon>
        <taxon>Candidatus Jettenia</taxon>
    </lineage>
</organism>
<accession>A0A533QFA0</accession>
<evidence type="ECO:0000313" key="3">
    <source>
        <dbReference type="Proteomes" id="UP000319783"/>
    </source>
</evidence>
<sequence length="150" mass="17122">MLDSISFSDARLIINIQKKAEELITTVLNFKKKHRSFLMNCAVIYMSLKIGIILIATFSVMALLISHMTQHLAVEMSKPNVLLLVSPLTLIIMLKLYFIFKILITYDRSRLIIKSAINGVLWNSKQGVRRIERTLQVGLLPLSLEKAENH</sequence>
<evidence type="ECO:0000256" key="1">
    <source>
        <dbReference type="SAM" id="Phobius"/>
    </source>
</evidence>
<dbReference type="EMBL" id="SULG01000004">
    <property type="protein sequence ID" value="TLD43302.1"/>
    <property type="molecule type" value="Genomic_DNA"/>
</dbReference>
<gene>
    <name evidence="2" type="ORF">JETT_0307</name>
</gene>
<feature type="transmembrane region" description="Helical" evidence="1">
    <location>
        <begin position="37"/>
        <end position="61"/>
    </location>
</feature>
<dbReference type="Proteomes" id="UP000319783">
    <property type="component" value="Unassembled WGS sequence"/>
</dbReference>
<keyword evidence="1" id="KW-1133">Transmembrane helix</keyword>
<dbReference type="AlphaFoldDB" id="A0A533QFA0"/>
<name>A0A533QFA0_9BACT</name>
<comment type="caution">
    <text evidence="2">The sequence shown here is derived from an EMBL/GenBank/DDBJ whole genome shotgun (WGS) entry which is preliminary data.</text>
</comment>
<keyword evidence="1" id="KW-0472">Membrane</keyword>